<gene>
    <name evidence="2" type="ORF">DI536_16580</name>
</gene>
<feature type="transmembrane region" description="Helical" evidence="1">
    <location>
        <begin position="405"/>
        <end position="428"/>
    </location>
</feature>
<keyword evidence="1" id="KW-1133">Transmembrane helix</keyword>
<feature type="transmembrane region" description="Helical" evidence="1">
    <location>
        <begin position="148"/>
        <end position="170"/>
    </location>
</feature>
<feature type="transmembrane region" description="Helical" evidence="1">
    <location>
        <begin position="325"/>
        <end position="350"/>
    </location>
</feature>
<keyword evidence="1" id="KW-0472">Membrane</keyword>
<evidence type="ECO:0000313" key="3">
    <source>
        <dbReference type="Proteomes" id="UP000249061"/>
    </source>
</evidence>
<keyword evidence="1" id="KW-0812">Transmembrane</keyword>
<feature type="transmembrane region" description="Helical" evidence="1">
    <location>
        <begin position="434"/>
        <end position="461"/>
    </location>
</feature>
<proteinExistence type="predicted"/>
<name>A0A2W5VNF2_9BACT</name>
<feature type="transmembrane region" description="Helical" evidence="1">
    <location>
        <begin position="505"/>
        <end position="527"/>
    </location>
</feature>
<feature type="transmembrane region" description="Helical" evidence="1">
    <location>
        <begin position="473"/>
        <end position="493"/>
    </location>
</feature>
<dbReference type="EMBL" id="QFQP01000013">
    <property type="protein sequence ID" value="PZR11941.1"/>
    <property type="molecule type" value="Genomic_DNA"/>
</dbReference>
<feature type="transmembrane region" description="Helical" evidence="1">
    <location>
        <begin position="182"/>
        <end position="200"/>
    </location>
</feature>
<dbReference type="AlphaFoldDB" id="A0A2W5VNF2"/>
<evidence type="ECO:0008006" key="4">
    <source>
        <dbReference type="Google" id="ProtNLM"/>
    </source>
</evidence>
<evidence type="ECO:0000313" key="2">
    <source>
        <dbReference type="EMBL" id="PZR11941.1"/>
    </source>
</evidence>
<comment type="caution">
    <text evidence="2">The sequence shown here is derived from an EMBL/GenBank/DDBJ whole genome shotgun (WGS) entry which is preliminary data.</text>
</comment>
<feature type="transmembrane region" description="Helical" evidence="1">
    <location>
        <begin position="254"/>
        <end position="276"/>
    </location>
</feature>
<accession>A0A2W5VNF2</accession>
<protein>
    <recommendedName>
        <fullName evidence="4">ABC-2 type transport system permease protein</fullName>
    </recommendedName>
</protein>
<reference evidence="2 3" key="1">
    <citation type="submission" date="2017-08" db="EMBL/GenBank/DDBJ databases">
        <title>Infants hospitalized years apart are colonized by the same room-sourced microbial strains.</title>
        <authorList>
            <person name="Brooks B."/>
            <person name="Olm M.R."/>
            <person name="Firek B.A."/>
            <person name="Baker R."/>
            <person name="Thomas B.C."/>
            <person name="Morowitz M.J."/>
            <person name="Banfield J.F."/>
        </authorList>
    </citation>
    <scope>NUCLEOTIDE SEQUENCE [LARGE SCALE GENOMIC DNA]</scope>
    <source>
        <strain evidence="2">S2_003_000_R2_14</strain>
    </source>
</reference>
<feature type="transmembrane region" description="Helical" evidence="1">
    <location>
        <begin position="356"/>
        <end position="374"/>
    </location>
</feature>
<sequence length="548" mass="59193">MKTPGFVTHLFLLWGLRLRVGLNRGAPSRWWLSVAGFLFSSAPAVILGFGFYGLVQFTNRLELEIWPDFILRLLSFVTTCVLVTWPVLSAGVDDHSELSRYAAYPISSLRLMLASTLASLAEPRSLVFYGPLVGATLGYLSVREVHHPVLIFVGFCAYVLFNAAVSRVGLHIVLNVLRQKRSAELIGGGFFFFLVAASFIPPVDTSWLFDLGQAGVQAVPDTIVEDATKALGRFPTGFFAHALLRSVMHDGIRVLADVLALVEMSLLALVVAWGLLMDFHRQSGRAGPAVGVQRSRNPFVAPKTLFGTFVVREAVDLFHNPRARLLVAVPFVLSILFKLLSGRALFVFLLGETADAWLLGGLAVYGAIVLGSTFSQNAFAYDGHGFSAFLAAPIQLGDVLRAKNLVHACAGGGLGVLVSFFYVVYFGHGSALDVALAVASVATLIPMVLTVGNGLSLYFPVKFHANLKRRDKLPFVASMIGVGAALVGTWPMATALRLAGKGGPTVHSLLTVVGAAVCAWGLYAVTLPRWIALLEQRREFILRAVIRE</sequence>
<dbReference type="Proteomes" id="UP000249061">
    <property type="component" value="Unassembled WGS sequence"/>
</dbReference>
<feature type="transmembrane region" description="Helical" evidence="1">
    <location>
        <begin position="31"/>
        <end position="57"/>
    </location>
</feature>
<evidence type="ECO:0000256" key="1">
    <source>
        <dbReference type="SAM" id="Phobius"/>
    </source>
</evidence>
<feature type="transmembrane region" description="Helical" evidence="1">
    <location>
        <begin position="69"/>
        <end position="89"/>
    </location>
</feature>
<organism evidence="2 3">
    <name type="scientific">Archangium gephyra</name>
    <dbReference type="NCBI Taxonomy" id="48"/>
    <lineage>
        <taxon>Bacteria</taxon>
        <taxon>Pseudomonadati</taxon>
        <taxon>Myxococcota</taxon>
        <taxon>Myxococcia</taxon>
        <taxon>Myxococcales</taxon>
        <taxon>Cystobacterineae</taxon>
        <taxon>Archangiaceae</taxon>
        <taxon>Archangium</taxon>
    </lineage>
</organism>